<proteinExistence type="predicted"/>
<organism evidence="1">
    <name type="scientific">marine sediment metagenome</name>
    <dbReference type="NCBI Taxonomy" id="412755"/>
    <lineage>
        <taxon>unclassified sequences</taxon>
        <taxon>metagenomes</taxon>
        <taxon>ecological metagenomes</taxon>
    </lineage>
</organism>
<protein>
    <submittedName>
        <fullName evidence="1">Uncharacterized protein</fullName>
    </submittedName>
</protein>
<accession>A0A0F9KTW5</accession>
<gene>
    <name evidence="1" type="ORF">LCGC14_1594320</name>
</gene>
<dbReference type="AlphaFoldDB" id="A0A0F9KTW5"/>
<comment type="caution">
    <text evidence="1">The sequence shown here is derived from an EMBL/GenBank/DDBJ whole genome shotgun (WGS) entry which is preliminary data.</text>
</comment>
<dbReference type="EMBL" id="LAZR01012705">
    <property type="protein sequence ID" value="KKM25508.1"/>
    <property type="molecule type" value="Genomic_DNA"/>
</dbReference>
<reference evidence="1" key="1">
    <citation type="journal article" date="2015" name="Nature">
        <title>Complex archaea that bridge the gap between prokaryotes and eukaryotes.</title>
        <authorList>
            <person name="Spang A."/>
            <person name="Saw J.H."/>
            <person name="Jorgensen S.L."/>
            <person name="Zaremba-Niedzwiedzka K."/>
            <person name="Martijn J."/>
            <person name="Lind A.E."/>
            <person name="van Eijk R."/>
            <person name="Schleper C."/>
            <person name="Guy L."/>
            <person name="Ettema T.J."/>
        </authorList>
    </citation>
    <scope>NUCLEOTIDE SEQUENCE</scope>
</reference>
<name>A0A0F9KTW5_9ZZZZ</name>
<sequence>MKAMILRHLVGVIMGMLTPELLKSFADMVLDFVEDYVEGTKSKIDDRLVLPLCASIRAAFDIPDND</sequence>
<evidence type="ECO:0000313" key="1">
    <source>
        <dbReference type="EMBL" id="KKM25508.1"/>
    </source>
</evidence>